<evidence type="ECO:0000259" key="4">
    <source>
        <dbReference type="Pfam" id="PF21447"/>
    </source>
</evidence>
<evidence type="ECO:0000313" key="6">
    <source>
        <dbReference type="Proteomes" id="UP000231057"/>
    </source>
</evidence>
<dbReference type="InterPro" id="IPR048950">
    <property type="entry name" value="Ppx_GppA_C"/>
</dbReference>
<feature type="domain" description="Ppx/GppA phosphatase C-terminal" evidence="4">
    <location>
        <begin position="343"/>
        <end position="521"/>
    </location>
</feature>
<dbReference type="AlphaFoldDB" id="A0A2D2PZG4"/>
<feature type="domain" description="Ppx/GppA phosphatase N-terminal" evidence="3">
    <location>
        <begin position="33"/>
        <end position="330"/>
    </location>
</feature>
<dbReference type="SUPFAM" id="SSF109604">
    <property type="entry name" value="HD-domain/PDEase-like"/>
    <property type="match status" value="1"/>
</dbReference>
<reference evidence="6" key="2">
    <citation type="journal article" date="2022" name="Front. Microbiol.">
        <title>Comparative Genomic Analysis Revealed Distinct Molecular Components and Organization of CO2-Concentrating Mechanism in Thermophilic Cyanobacteria.</title>
        <authorList>
            <person name="Tang J."/>
            <person name="Zhou H."/>
            <person name="Yao D."/>
            <person name="Riaz S."/>
            <person name="You D."/>
            <person name="Klepacz-Smolka A."/>
            <person name="Daroch M."/>
        </authorList>
    </citation>
    <scope>NUCLEOTIDE SEQUENCE [LARGE SCALE GENOMIC DNA]</scope>
    <source>
        <strain evidence="6">PCC 6715</strain>
    </source>
</reference>
<dbReference type="PANTHER" id="PTHR30005">
    <property type="entry name" value="EXOPOLYPHOSPHATASE"/>
    <property type="match status" value="1"/>
</dbReference>
<dbReference type="InterPro" id="IPR050273">
    <property type="entry name" value="GppA/Ppx_hydrolase"/>
</dbReference>
<dbReference type="InterPro" id="IPR030673">
    <property type="entry name" value="PyroPPase_GppA_Ppx"/>
</dbReference>
<keyword evidence="6" id="KW-1185">Reference proteome</keyword>
<keyword evidence="2" id="KW-0378">Hydrolase</keyword>
<dbReference type="Pfam" id="PF02541">
    <property type="entry name" value="Ppx-GppA"/>
    <property type="match status" value="1"/>
</dbReference>
<proteinExistence type="inferred from homology"/>
<comment type="similarity">
    <text evidence="1">Belongs to the GppA/Ppx family.</text>
</comment>
<dbReference type="FunFam" id="1.10.3210.10:FF:000025">
    <property type="entry name" value="Exopolyphosphatase"/>
    <property type="match status" value="1"/>
</dbReference>
<dbReference type="InterPro" id="IPR003695">
    <property type="entry name" value="Ppx_GppA_N"/>
</dbReference>
<dbReference type="KEGG" id="slw:BRW62_00160"/>
<evidence type="ECO:0000259" key="3">
    <source>
        <dbReference type="Pfam" id="PF02541"/>
    </source>
</evidence>
<dbReference type="Gene3D" id="1.10.3210.10">
    <property type="entry name" value="Hypothetical protein af1432"/>
    <property type="match status" value="1"/>
</dbReference>
<gene>
    <name evidence="5" type="ORF">BRW62_00160</name>
</gene>
<dbReference type="InterPro" id="IPR003607">
    <property type="entry name" value="HD/PDEase_dom"/>
</dbReference>
<dbReference type="SUPFAM" id="SSF53067">
    <property type="entry name" value="Actin-like ATPase domain"/>
    <property type="match status" value="2"/>
</dbReference>
<dbReference type="Proteomes" id="UP000231057">
    <property type="component" value="Chromosome"/>
</dbReference>
<sequence length="552" mass="61811">MAAEQHLHLWRPINLSDRILAAIDVGTNSIHMVVVQIQPSLPSFKIIAAEKDMVRLGERCQLTGQLTEEAMARAIATLRRCRELATSLKAEDIIGVATSAVREAPNGREFLARVQEQTGLTIDLISGEEEARRIYLGVLSGLELNGKPHIIIDIGGGSTELILGDGHEPRYLSSTKVGAVRLTDLFVKSDPINDHDYSALRAYVRGMLDRAVEELRDHLQPDETPQLVGTSGTIESLMMLHTCLRLGSCPTSLQGYELTLADLQHLLGKLRRLNINQRCQLLGMSERRAEIIVAGAVILAEAMDMLGQSSLITCDRALREGIIVDWMLTHGLIEDRLRYQSSVRQRSTYSMAQKFHVNLASSERVADFALTLFDHTQGTLHQWTDAERELLWAAAILHNAGHYVSHSAHHKHSYYLVRHGGLLGYTDGDIEVIANLCRYHRKSPPKKKHDNFRHLTGRRQRQLVEELSAILRIASALDRRQIGAVDHITCEWRSPQRELILSVYASHPDDRCELEIWSVNYKKTPFESQFGVTLTVEVVSASPQRLPVSANA</sequence>
<evidence type="ECO:0000256" key="1">
    <source>
        <dbReference type="ARBA" id="ARBA00007125"/>
    </source>
</evidence>
<dbReference type="FunFam" id="3.30.420.40:FF:000023">
    <property type="entry name" value="Guanosine-5'-triphosphate,3'-diphosphate pyrophosphatase"/>
    <property type="match status" value="1"/>
</dbReference>
<dbReference type="CDD" id="cd24006">
    <property type="entry name" value="ASKHA_NBD_PPX_GppA"/>
    <property type="match status" value="1"/>
</dbReference>
<dbReference type="RefSeq" id="WP_099797561.1">
    <property type="nucleotide sequence ID" value="NZ_CP018092.1"/>
</dbReference>
<accession>A0A2D2PZG4</accession>
<dbReference type="PANTHER" id="PTHR30005:SF0">
    <property type="entry name" value="RETROGRADE REGULATION PROTEIN 2"/>
    <property type="match status" value="1"/>
</dbReference>
<evidence type="ECO:0000313" key="5">
    <source>
        <dbReference type="EMBL" id="ATS17417.1"/>
    </source>
</evidence>
<dbReference type="CDD" id="cd00077">
    <property type="entry name" value="HDc"/>
    <property type="match status" value="1"/>
</dbReference>
<dbReference type="PIRSF" id="PIRSF001267">
    <property type="entry name" value="Pyrophosphatase_GppA_Ppx"/>
    <property type="match status" value="1"/>
</dbReference>
<dbReference type="Gene3D" id="3.30.420.40">
    <property type="match status" value="1"/>
</dbReference>
<dbReference type="Gene3D" id="3.30.420.150">
    <property type="entry name" value="Exopolyphosphatase. Domain 2"/>
    <property type="match status" value="1"/>
</dbReference>
<reference evidence="5 6" key="1">
    <citation type="submission" date="2016-11" db="EMBL/GenBank/DDBJ databases">
        <title>Complete genome sequence of thermophilic cyanobacteria strain Synechococcus sp. PCC6715.</title>
        <authorList>
            <person name="Tang J."/>
            <person name="Daroch M."/>
            <person name="Liang Y."/>
            <person name="Jiang D."/>
            <person name="Shah M."/>
        </authorList>
    </citation>
    <scope>NUCLEOTIDE SEQUENCE [LARGE SCALE GENOMIC DNA]</scope>
    <source>
        <strain evidence="5 6">PCC 6715</strain>
    </source>
</reference>
<name>A0A2D2PZG4_PARLV</name>
<protein>
    <submittedName>
        <fullName evidence="5">Exopolyphosphatase</fullName>
    </submittedName>
</protein>
<dbReference type="Pfam" id="PF21447">
    <property type="entry name" value="Ppx-GppA_III"/>
    <property type="match status" value="1"/>
</dbReference>
<dbReference type="InterPro" id="IPR043129">
    <property type="entry name" value="ATPase_NBD"/>
</dbReference>
<dbReference type="GO" id="GO:0016462">
    <property type="term" value="F:pyrophosphatase activity"/>
    <property type="evidence" value="ECO:0007669"/>
    <property type="project" value="TreeGrafter"/>
</dbReference>
<organism evidence="5 6">
    <name type="scientific">Parathermosynechococcus lividus PCC 6715</name>
    <dbReference type="NCBI Taxonomy" id="1917166"/>
    <lineage>
        <taxon>Bacteria</taxon>
        <taxon>Bacillati</taxon>
        <taxon>Cyanobacteriota</taxon>
        <taxon>Cyanophyceae</taxon>
        <taxon>Acaryochloridales</taxon>
        <taxon>Thermosynechococcaceae</taxon>
        <taxon>Parathermosynechococcus</taxon>
    </lineage>
</organism>
<evidence type="ECO:0000256" key="2">
    <source>
        <dbReference type="ARBA" id="ARBA00022801"/>
    </source>
</evidence>
<dbReference type="OrthoDB" id="9807195at2"/>
<dbReference type="EMBL" id="CP018092">
    <property type="protein sequence ID" value="ATS17417.1"/>
    <property type="molecule type" value="Genomic_DNA"/>
</dbReference>